<evidence type="ECO:0000256" key="3">
    <source>
        <dbReference type="ARBA" id="ARBA00022832"/>
    </source>
</evidence>
<evidence type="ECO:0000259" key="6">
    <source>
        <dbReference type="Pfam" id="PF00501"/>
    </source>
</evidence>
<dbReference type="EMBL" id="JAERRJ010000016">
    <property type="protein sequence ID" value="MBL1079425.1"/>
    <property type="molecule type" value="Genomic_DNA"/>
</dbReference>
<dbReference type="Pfam" id="PF23562">
    <property type="entry name" value="AMP-binding_C_3"/>
    <property type="match status" value="1"/>
</dbReference>
<dbReference type="Pfam" id="PF00501">
    <property type="entry name" value="AMP-binding"/>
    <property type="match status" value="1"/>
</dbReference>
<dbReference type="Gene3D" id="3.40.50.12780">
    <property type="entry name" value="N-terminal domain of ligase-like"/>
    <property type="match status" value="1"/>
</dbReference>
<comment type="caution">
    <text evidence="7">The sequence shown here is derived from an EMBL/GenBank/DDBJ whole genome shotgun (WGS) entry which is preliminary data.</text>
</comment>
<keyword evidence="8" id="KW-1185">Reference proteome</keyword>
<evidence type="ECO:0000256" key="2">
    <source>
        <dbReference type="ARBA" id="ARBA00022598"/>
    </source>
</evidence>
<accession>A0ABS1MHB0</accession>
<dbReference type="CDD" id="cd05907">
    <property type="entry name" value="VL_LC_FACS_like"/>
    <property type="match status" value="1"/>
</dbReference>
<sequence length="588" mass="62460">MTVTARTLCEAFQATASTDPDAVALRTADNATVITWRDYAARVRRIAAGLVALGVRPGDTVGLMLSNRPEFHVIDTAVLHTGAIPFSIYNTNPPEKIHQLFANAENRIVLCEAQFVDALTAAQAMGGTVERLVCLDAVGGFMTLAELEAAGDPGFEFESTWRAVNPDAPATIIYTSGTTGPPKGVELTHTNVLAVHRAVDATAGLSPADEMISYLPDAHAANRMLCHYASQIFGVRIAALDDLRQIRDALITVRPTVFLGVPQTWYRLKSAIEAGIAERSALEQRLATWALGVGAEVARRTSAGIPIPAALRLRHAVAEQLVLSTLRAALGLDRSRVAISGAAPIAPEAHEFVLGLGVQVLETWGMSECAAVATLNPPDAWRIGTVGPAIATCEIAVAEDGELLIRGPMVMPRYRNDPEQSAAAIDADGWLHSGDIGTVDADGYYRIVGRKKELIINAGGKNMSPTVIEGALRVACPLLGQVVAIGDGRPHVTALVTLDPDAAAAHAAQHGRADATVAALAADPEIHKLVEEAVAQANSKLSRVEQIRDFTIVPEVWEPGGELVTPTLKLRRGPIAEHYADDIARMYP</sequence>
<gene>
    <name evidence="7" type="ORF">JK358_33970</name>
</gene>
<organism evidence="7 8">
    <name type="scientific">Nocardia acididurans</name>
    <dbReference type="NCBI Taxonomy" id="2802282"/>
    <lineage>
        <taxon>Bacteria</taxon>
        <taxon>Bacillati</taxon>
        <taxon>Actinomycetota</taxon>
        <taxon>Actinomycetes</taxon>
        <taxon>Mycobacteriales</taxon>
        <taxon>Nocardiaceae</taxon>
        <taxon>Nocardia</taxon>
    </lineage>
</organism>
<reference evidence="7 8" key="1">
    <citation type="submission" date="2021-01" db="EMBL/GenBank/DDBJ databases">
        <title>WGS of actinomycetes isolated from Thailand.</title>
        <authorList>
            <person name="Thawai C."/>
        </authorList>
    </citation>
    <scope>NUCLEOTIDE SEQUENCE [LARGE SCALE GENOMIC DNA]</scope>
    <source>
        <strain evidence="7 8">LPG 2</strain>
    </source>
</reference>
<evidence type="ECO:0000256" key="1">
    <source>
        <dbReference type="ARBA" id="ARBA00006432"/>
    </source>
</evidence>
<dbReference type="PANTHER" id="PTHR43272">
    <property type="entry name" value="LONG-CHAIN-FATTY-ACID--COA LIGASE"/>
    <property type="match status" value="1"/>
</dbReference>
<keyword evidence="2 7" id="KW-0436">Ligase</keyword>
<dbReference type="Proteomes" id="UP000602198">
    <property type="component" value="Unassembled WGS sequence"/>
</dbReference>
<name>A0ABS1MHB0_9NOCA</name>
<keyword evidence="4" id="KW-0443">Lipid metabolism</keyword>
<dbReference type="PROSITE" id="PS00455">
    <property type="entry name" value="AMP_BINDING"/>
    <property type="match status" value="1"/>
</dbReference>
<keyword evidence="3" id="KW-0276">Fatty acid metabolism</keyword>
<dbReference type="SUPFAM" id="SSF56801">
    <property type="entry name" value="Acetyl-CoA synthetase-like"/>
    <property type="match status" value="1"/>
</dbReference>
<proteinExistence type="inferred from homology"/>
<comment type="similarity">
    <text evidence="1">Belongs to the ATP-dependent AMP-binding enzyme family.</text>
</comment>
<dbReference type="PANTHER" id="PTHR43272:SF32">
    <property type="entry name" value="AMP-DEPENDENT SYNTHETASE_LIGASE DOMAIN-CONTAINING PROTEIN"/>
    <property type="match status" value="1"/>
</dbReference>
<dbReference type="InterPro" id="IPR000873">
    <property type="entry name" value="AMP-dep_synth/lig_dom"/>
</dbReference>
<dbReference type="GO" id="GO:0016874">
    <property type="term" value="F:ligase activity"/>
    <property type="evidence" value="ECO:0007669"/>
    <property type="project" value="UniProtKB-KW"/>
</dbReference>
<evidence type="ECO:0000256" key="4">
    <source>
        <dbReference type="ARBA" id="ARBA00023098"/>
    </source>
</evidence>
<evidence type="ECO:0000256" key="5">
    <source>
        <dbReference type="ARBA" id="ARBA00032875"/>
    </source>
</evidence>
<dbReference type="InterPro" id="IPR042099">
    <property type="entry name" value="ANL_N_sf"/>
</dbReference>
<evidence type="ECO:0000313" key="8">
    <source>
        <dbReference type="Proteomes" id="UP000602198"/>
    </source>
</evidence>
<evidence type="ECO:0000313" key="7">
    <source>
        <dbReference type="EMBL" id="MBL1079425.1"/>
    </source>
</evidence>
<dbReference type="InterPro" id="IPR020845">
    <property type="entry name" value="AMP-binding_CS"/>
</dbReference>
<protein>
    <recommendedName>
        <fullName evidence="5">Acyl-CoA synthetase</fullName>
    </recommendedName>
</protein>
<feature type="domain" description="AMP-dependent synthetase/ligase" evidence="6">
    <location>
        <begin position="12"/>
        <end position="414"/>
    </location>
</feature>